<evidence type="ECO:0000256" key="4">
    <source>
        <dbReference type="ARBA" id="ARBA00022989"/>
    </source>
</evidence>
<keyword evidence="3" id="KW-0406">Ion transport</keyword>
<comment type="subcellular location">
    <subcellularLocation>
        <location evidence="1">Membrane</location>
        <topology evidence="1">Multi-pass membrane protein</topology>
    </subcellularLocation>
</comment>
<keyword evidence="2 6" id="KW-0812">Transmembrane</keyword>
<dbReference type="Proteomes" id="UP001369082">
    <property type="component" value="Unassembled WGS sequence"/>
</dbReference>
<feature type="domain" description="Cation efflux protein transmembrane" evidence="7">
    <location>
        <begin position="22"/>
        <end position="197"/>
    </location>
</feature>
<reference evidence="8 9" key="1">
    <citation type="submission" date="2024-02" db="EMBL/GenBank/DDBJ databases">
        <title>Bacteria isolated from the canopy kelp, Nereocystis luetkeana.</title>
        <authorList>
            <person name="Pfister C.A."/>
            <person name="Younker I.T."/>
            <person name="Light S.H."/>
        </authorList>
    </citation>
    <scope>NUCLEOTIDE SEQUENCE [LARGE SCALE GENOMIC DNA]</scope>
    <source>
        <strain evidence="8 9">TI.1.05</strain>
    </source>
</reference>
<comment type="caution">
    <text evidence="8">The sequence shown here is derived from an EMBL/GenBank/DDBJ whole genome shotgun (WGS) entry which is preliminary data.</text>
</comment>
<keyword evidence="9" id="KW-1185">Reference proteome</keyword>
<evidence type="ECO:0000313" key="8">
    <source>
        <dbReference type="EMBL" id="MEL0629511.1"/>
    </source>
</evidence>
<feature type="transmembrane region" description="Helical" evidence="6">
    <location>
        <begin position="81"/>
        <end position="100"/>
    </location>
</feature>
<evidence type="ECO:0000313" key="9">
    <source>
        <dbReference type="Proteomes" id="UP001369082"/>
    </source>
</evidence>
<dbReference type="PANTHER" id="PTHR11562">
    <property type="entry name" value="CATION EFFLUX PROTEIN/ ZINC TRANSPORTER"/>
    <property type="match status" value="1"/>
</dbReference>
<feature type="transmembrane region" description="Helical" evidence="6">
    <location>
        <begin position="52"/>
        <end position="69"/>
    </location>
</feature>
<keyword evidence="5 6" id="KW-0472">Membrane</keyword>
<keyword evidence="3" id="KW-0813">Transport</keyword>
<evidence type="ECO:0000256" key="3">
    <source>
        <dbReference type="ARBA" id="ARBA00022906"/>
    </source>
</evidence>
<keyword evidence="4 6" id="KW-1133">Transmembrane helix</keyword>
<organism evidence="8 9">
    <name type="scientific">Psychromonas aquatilis</name>
    <dbReference type="NCBI Taxonomy" id="2005072"/>
    <lineage>
        <taxon>Bacteria</taxon>
        <taxon>Pseudomonadati</taxon>
        <taxon>Pseudomonadota</taxon>
        <taxon>Gammaproteobacteria</taxon>
        <taxon>Alteromonadales</taxon>
        <taxon>Psychromonadaceae</taxon>
        <taxon>Psychromonas</taxon>
    </lineage>
</organism>
<sequence>MAGCCDHKVDFTGIDPIYKRILIAVILINVIMFVVEMFAGVKSNSQALQADALDFLGDTLTYGISLWVIGKALSLRSNIALIKGVSLFLMAIYVLGSTLYKLFFSQTPDPTIMGSIAILAFIANVISVLLLMKYKDGDANVRSVWLCSRNDAIGNLVVLLAASGVWATKSPLPDLIVAGFLAALFLSSAKQIIEQALKEKKQSVNTANKHKHHCSTD</sequence>
<dbReference type="PANTHER" id="PTHR11562:SF17">
    <property type="entry name" value="RE54080P-RELATED"/>
    <property type="match status" value="1"/>
</dbReference>
<evidence type="ECO:0000259" key="7">
    <source>
        <dbReference type="Pfam" id="PF01545"/>
    </source>
</evidence>
<evidence type="ECO:0000256" key="1">
    <source>
        <dbReference type="ARBA" id="ARBA00004141"/>
    </source>
</evidence>
<dbReference type="InterPro" id="IPR027469">
    <property type="entry name" value="Cation_efflux_TMD_sf"/>
</dbReference>
<dbReference type="InterPro" id="IPR050681">
    <property type="entry name" value="CDF/SLC30A"/>
</dbReference>
<evidence type="ECO:0000256" key="5">
    <source>
        <dbReference type="ARBA" id="ARBA00023136"/>
    </source>
</evidence>
<feature type="transmembrane region" description="Helical" evidence="6">
    <location>
        <begin position="112"/>
        <end position="131"/>
    </location>
</feature>
<dbReference type="Gene3D" id="1.20.1510.10">
    <property type="entry name" value="Cation efflux protein transmembrane domain"/>
    <property type="match status" value="1"/>
</dbReference>
<keyword evidence="3" id="KW-0864">Zinc transport</keyword>
<dbReference type="Pfam" id="PF01545">
    <property type="entry name" value="Cation_efflux"/>
    <property type="match status" value="1"/>
</dbReference>
<name>A0ABU9GQE1_9GAMM</name>
<evidence type="ECO:0000256" key="6">
    <source>
        <dbReference type="SAM" id="Phobius"/>
    </source>
</evidence>
<feature type="transmembrane region" description="Helical" evidence="6">
    <location>
        <begin position="21"/>
        <end position="40"/>
    </location>
</feature>
<keyword evidence="3" id="KW-0862">Zinc</keyword>
<evidence type="ECO:0000256" key="2">
    <source>
        <dbReference type="ARBA" id="ARBA00022692"/>
    </source>
</evidence>
<protein>
    <submittedName>
        <fullName evidence="8">Cation transporter</fullName>
    </submittedName>
</protein>
<accession>A0ABU9GQE1</accession>
<dbReference type="EMBL" id="JBAKAZ010000023">
    <property type="protein sequence ID" value="MEL0629511.1"/>
    <property type="molecule type" value="Genomic_DNA"/>
</dbReference>
<dbReference type="SUPFAM" id="SSF161111">
    <property type="entry name" value="Cation efflux protein transmembrane domain-like"/>
    <property type="match status" value="1"/>
</dbReference>
<dbReference type="RefSeq" id="WP_341597529.1">
    <property type="nucleotide sequence ID" value="NZ_JBAKAZ010000023.1"/>
</dbReference>
<dbReference type="InterPro" id="IPR058533">
    <property type="entry name" value="Cation_efflux_TM"/>
</dbReference>
<gene>
    <name evidence="8" type="ORF">V6256_07810</name>
</gene>
<proteinExistence type="predicted"/>